<keyword evidence="2 7" id="KW-0132">Cell division</keyword>
<organism evidence="8 9">
    <name type="scientific">Nocardioides phosphati</name>
    <dbReference type="NCBI Taxonomy" id="1867775"/>
    <lineage>
        <taxon>Bacteria</taxon>
        <taxon>Bacillati</taxon>
        <taxon>Actinomycetota</taxon>
        <taxon>Actinomycetes</taxon>
        <taxon>Propionibacteriales</taxon>
        <taxon>Nocardioidaceae</taxon>
        <taxon>Nocardioides</taxon>
    </lineage>
</organism>
<keyword evidence="5 7" id="KW-0472">Membrane</keyword>
<feature type="transmembrane region" description="Helical" evidence="7">
    <location>
        <begin position="145"/>
        <end position="162"/>
    </location>
</feature>
<reference evidence="9" key="1">
    <citation type="journal article" date="2019" name="Int. J. Syst. Evol. Microbiol.">
        <title>The Global Catalogue of Microorganisms (GCM) 10K type strain sequencing project: providing services to taxonomists for standard genome sequencing and annotation.</title>
        <authorList>
            <consortium name="The Broad Institute Genomics Platform"/>
            <consortium name="The Broad Institute Genome Sequencing Center for Infectious Disease"/>
            <person name="Wu L."/>
            <person name="Ma J."/>
        </authorList>
    </citation>
    <scope>NUCLEOTIDE SEQUENCE [LARGE SCALE GENOMIC DNA]</scope>
    <source>
        <strain evidence="9">CGMCC 4.7371</strain>
    </source>
</reference>
<evidence type="ECO:0000256" key="7">
    <source>
        <dbReference type="HAMAP-Rule" id="MF_00631"/>
    </source>
</evidence>
<dbReference type="EMBL" id="BMNI01000003">
    <property type="protein sequence ID" value="GGO88349.1"/>
    <property type="molecule type" value="Genomic_DNA"/>
</dbReference>
<keyword evidence="3 7" id="KW-0812">Transmembrane</keyword>
<evidence type="ECO:0000256" key="3">
    <source>
        <dbReference type="ARBA" id="ARBA00022692"/>
    </source>
</evidence>
<sequence length="165" mass="17831">MSKSKATATAPMGLDPLRGPIFSVRFVLSLLLIAAGIAAVVLWTIHLHDVYAWQSTGKGKEPAPLIPGTKKLDNWNWVIGFGLVFLGLIVAAHPKTPLGRGRGPVVGMLGCFLIGLIWICTFYVFANRAPGSDGAVWLLSDLQQYNLMVGIGFMAVGFTYATKWE</sequence>
<feature type="transmembrane region" description="Helical" evidence="7">
    <location>
        <begin position="21"/>
        <end position="45"/>
    </location>
</feature>
<proteinExistence type="inferred from homology"/>
<dbReference type="RefSeq" id="WP_229662715.1">
    <property type="nucleotide sequence ID" value="NZ_BMNI01000003.1"/>
</dbReference>
<dbReference type="InterPro" id="IPR009619">
    <property type="entry name" value="CrgA"/>
</dbReference>
<dbReference type="HAMAP" id="MF_00631">
    <property type="entry name" value="CrgA"/>
    <property type="match status" value="1"/>
</dbReference>
<feature type="transmembrane region" description="Helical" evidence="7">
    <location>
        <begin position="105"/>
        <end position="125"/>
    </location>
</feature>
<evidence type="ECO:0000313" key="9">
    <source>
        <dbReference type="Proteomes" id="UP000655410"/>
    </source>
</evidence>
<evidence type="ECO:0000256" key="4">
    <source>
        <dbReference type="ARBA" id="ARBA00022989"/>
    </source>
</evidence>
<keyword evidence="1 7" id="KW-1003">Cell membrane</keyword>
<feature type="transmembrane region" description="Helical" evidence="7">
    <location>
        <begin position="75"/>
        <end position="93"/>
    </location>
</feature>
<comment type="similarity">
    <text evidence="7">Belongs to the CrgA family.</text>
</comment>
<comment type="function">
    <text evidence="7">Involved in cell division.</text>
</comment>
<accession>A0ABQ2N9M2</accession>
<evidence type="ECO:0000313" key="8">
    <source>
        <dbReference type="EMBL" id="GGO88349.1"/>
    </source>
</evidence>
<name>A0ABQ2N9M2_9ACTN</name>
<protein>
    <recommendedName>
        <fullName evidence="7">Cell division protein CrgA</fullName>
    </recommendedName>
</protein>
<evidence type="ECO:0000256" key="2">
    <source>
        <dbReference type="ARBA" id="ARBA00022618"/>
    </source>
</evidence>
<keyword evidence="4 7" id="KW-1133">Transmembrane helix</keyword>
<gene>
    <name evidence="7" type="primary">crgA</name>
    <name evidence="8" type="ORF">GCM10011584_15110</name>
</gene>
<dbReference type="Proteomes" id="UP000655410">
    <property type="component" value="Unassembled WGS sequence"/>
</dbReference>
<evidence type="ECO:0000256" key="1">
    <source>
        <dbReference type="ARBA" id="ARBA00022475"/>
    </source>
</evidence>
<comment type="caution">
    <text evidence="7">Lacks conserved residue(s) required for the propagation of feature annotation.</text>
</comment>
<dbReference type="Pfam" id="PF06781">
    <property type="entry name" value="CrgA"/>
    <property type="match status" value="1"/>
</dbReference>
<keyword evidence="6 7" id="KW-0131">Cell cycle</keyword>
<keyword evidence="9" id="KW-1185">Reference proteome</keyword>
<evidence type="ECO:0000256" key="5">
    <source>
        <dbReference type="ARBA" id="ARBA00023136"/>
    </source>
</evidence>
<comment type="subcellular location">
    <subcellularLocation>
        <location evidence="7">Cell membrane</location>
        <topology evidence="7">Multi-pass membrane protein</topology>
    </subcellularLocation>
</comment>
<evidence type="ECO:0000256" key="6">
    <source>
        <dbReference type="ARBA" id="ARBA00023306"/>
    </source>
</evidence>
<comment type="caution">
    <text evidence="8">The sequence shown here is derived from an EMBL/GenBank/DDBJ whole genome shotgun (WGS) entry which is preliminary data.</text>
</comment>